<dbReference type="RefSeq" id="WP_108566849.1">
    <property type="nucleotide sequence ID" value="NZ_CP031769.1"/>
</dbReference>
<comment type="similarity">
    <text evidence="1 8">Belongs to the Fur family.</text>
</comment>
<dbReference type="Pfam" id="PF01475">
    <property type="entry name" value="FUR"/>
    <property type="match status" value="1"/>
</dbReference>
<dbReference type="InterPro" id="IPR043135">
    <property type="entry name" value="Fur_C"/>
</dbReference>
<evidence type="ECO:0000313" key="9">
    <source>
        <dbReference type="EMBL" id="AXR08584.1"/>
    </source>
</evidence>
<dbReference type="OrthoDB" id="9801127at2"/>
<dbReference type="Proteomes" id="UP000262073">
    <property type="component" value="Chromosome"/>
</dbReference>
<dbReference type="InterPro" id="IPR002481">
    <property type="entry name" value="FUR"/>
</dbReference>
<evidence type="ECO:0000256" key="3">
    <source>
        <dbReference type="ARBA" id="ARBA00022833"/>
    </source>
</evidence>
<dbReference type="AlphaFoldDB" id="A0A346NSS7"/>
<evidence type="ECO:0000256" key="7">
    <source>
        <dbReference type="PIRSR" id="PIRSR602481-1"/>
    </source>
</evidence>
<keyword evidence="8" id="KW-0408">Iron</keyword>
<dbReference type="GO" id="GO:0005829">
    <property type="term" value="C:cytosol"/>
    <property type="evidence" value="ECO:0007669"/>
    <property type="project" value="TreeGrafter"/>
</dbReference>
<feature type="binding site" evidence="7">
    <location>
        <position position="139"/>
    </location>
    <ligand>
        <name>Zn(2+)</name>
        <dbReference type="ChEBI" id="CHEBI:29105"/>
    </ligand>
</feature>
<keyword evidence="5 8" id="KW-0238">DNA-binding</keyword>
<evidence type="ECO:0000313" key="10">
    <source>
        <dbReference type="Proteomes" id="UP000262073"/>
    </source>
</evidence>
<dbReference type="GO" id="GO:1900376">
    <property type="term" value="P:regulation of secondary metabolite biosynthetic process"/>
    <property type="evidence" value="ECO:0007669"/>
    <property type="project" value="TreeGrafter"/>
</dbReference>
<feature type="binding site" evidence="7">
    <location>
        <position position="102"/>
    </location>
    <ligand>
        <name>Zn(2+)</name>
        <dbReference type="ChEBI" id="CHEBI:29105"/>
    </ligand>
</feature>
<keyword evidence="8" id="KW-0963">Cytoplasm</keyword>
<dbReference type="GO" id="GO:0000976">
    <property type="term" value="F:transcription cis-regulatory region binding"/>
    <property type="evidence" value="ECO:0007669"/>
    <property type="project" value="TreeGrafter"/>
</dbReference>
<evidence type="ECO:0000256" key="5">
    <source>
        <dbReference type="ARBA" id="ARBA00023125"/>
    </source>
</evidence>
<comment type="cofactor">
    <cofactor evidence="7">
        <name>Zn(2+)</name>
        <dbReference type="ChEBI" id="CHEBI:29105"/>
    </cofactor>
    <text evidence="7">Binds 1 zinc ion per subunit.</text>
</comment>
<keyword evidence="7 8" id="KW-0479">Metal-binding</keyword>
<organism evidence="9 10">
    <name type="scientific">Salinimonas sediminis</name>
    <dbReference type="NCBI Taxonomy" id="2303538"/>
    <lineage>
        <taxon>Bacteria</taxon>
        <taxon>Pseudomonadati</taxon>
        <taxon>Pseudomonadota</taxon>
        <taxon>Gammaproteobacteria</taxon>
        <taxon>Alteromonadales</taxon>
        <taxon>Alteromonadaceae</taxon>
        <taxon>Alteromonas/Salinimonas group</taxon>
        <taxon>Salinimonas</taxon>
    </lineage>
</organism>
<keyword evidence="4 8" id="KW-0805">Transcription regulation</keyword>
<evidence type="ECO:0000256" key="8">
    <source>
        <dbReference type="RuleBase" id="RU364037"/>
    </source>
</evidence>
<dbReference type="Gene3D" id="3.30.1490.190">
    <property type="match status" value="1"/>
</dbReference>
<sequence length="158" mass="17541">MNNATLINKARAFCEQRGARFTPLREKVYDILLGKHGPMGAYELLDALKETETSAKPATVYRALDFLLEFGFIHRLESTNAFVACYHFGCNHPVQFLICDSCGDVAEIQSQGLKATLDKQAQEHGFSVSTQTIEAHGLCADCQQAEKDEVKGQTQHEC</sequence>
<keyword evidence="3 7" id="KW-0862">Zinc</keyword>
<dbReference type="CDD" id="cd07153">
    <property type="entry name" value="Fur_like"/>
    <property type="match status" value="1"/>
</dbReference>
<evidence type="ECO:0000256" key="2">
    <source>
        <dbReference type="ARBA" id="ARBA00022491"/>
    </source>
</evidence>
<evidence type="ECO:0000256" key="4">
    <source>
        <dbReference type="ARBA" id="ARBA00023015"/>
    </source>
</evidence>
<dbReference type="InterPro" id="IPR036390">
    <property type="entry name" value="WH_DNA-bd_sf"/>
</dbReference>
<dbReference type="GO" id="GO:0003700">
    <property type="term" value="F:DNA-binding transcription factor activity"/>
    <property type="evidence" value="ECO:0007669"/>
    <property type="project" value="UniProtKB-UniRule"/>
</dbReference>
<comment type="subunit">
    <text evidence="8">Homodimer.</text>
</comment>
<keyword evidence="2 8" id="KW-0678">Repressor</keyword>
<keyword evidence="6 8" id="KW-0804">Transcription</keyword>
<dbReference type="EMBL" id="CP031769">
    <property type="protein sequence ID" value="AXR08584.1"/>
    <property type="molecule type" value="Genomic_DNA"/>
</dbReference>
<dbReference type="GO" id="GO:0045892">
    <property type="term" value="P:negative regulation of DNA-templated transcription"/>
    <property type="evidence" value="ECO:0007669"/>
    <property type="project" value="TreeGrafter"/>
</dbReference>
<evidence type="ECO:0000256" key="1">
    <source>
        <dbReference type="ARBA" id="ARBA00007957"/>
    </source>
</evidence>
<dbReference type="Gene3D" id="1.10.10.10">
    <property type="entry name" value="Winged helix-like DNA-binding domain superfamily/Winged helix DNA-binding domain"/>
    <property type="match status" value="1"/>
</dbReference>
<feature type="binding site" evidence="7">
    <location>
        <position position="142"/>
    </location>
    <ligand>
        <name>Zn(2+)</name>
        <dbReference type="ChEBI" id="CHEBI:29105"/>
    </ligand>
</feature>
<dbReference type="SUPFAM" id="SSF46785">
    <property type="entry name" value="Winged helix' DNA-binding domain"/>
    <property type="match status" value="1"/>
</dbReference>
<feature type="binding site" evidence="7">
    <location>
        <position position="99"/>
    </location>
    <ligand>
        <name>Zn(2+)</name>
        <dbReference type="ChEBI" id="CHEBI:29105"/>
    </ligand>
</feature>
<dbReference type="KEGG" id="salm:D0Y50_17700"/>
<protein>
    <recommendedName>
        <fullName evidence="8">Ferric uptake regulation protein</fullName>
    </recommendedName>
</protein>
<evidence type="ECO:0000256" key="6">
    <source>
        <dbReference type="ARBA" id="ARBA00023163"/>
    </source>
</evidence>
<reference evidence="9 10" key="1">
    <citation type="submission" date="2018-08" db="EMBL/GenBank/DDBJ databases">
        <title>Salinimonas sediminis sp. nov., a piezophilic bacterium isolated from a deep-sea sediment sample from the New Britain Trench.</title>
        <authorList>
            <person name="Cao J."/>
        </authorList>
    </citation>
    <scope>NUCLEOTIDE SEQUENCE [LARGE SCALE GENOMIC DNA]</scope>
    <source>
        <strain evidence="9 10">N102</strain>
    </source>
</reference>
<keyword evidence="10" id="KW-1185">Reference proteome</keyword>
<dbReference type="InterPro" id="IPR036388">
    <property type="entry name" value="WH-like_DNA-bd_sf"/>
</dbReference>
<accession>A0A346NSS7</accession>
<gene>
    <name evidence="8" type="primary">fur</name>
    <name evidence="9" type="ORF">D0Y50_17700</name>
</gene>
<name>A0A346NSS7_9ALTE</name>
<dbReference type="GO" id="GO:0008270">
    <property type="term" value="F:zinc ion binding"/>
    <property type="evidence" value="ECO:0007669"/>
    <property type="project" value="TreeGrafter"/>
</dbReference>
<comment type="subcellular location">
    <subcellularLocation>
        <location evidence="8">Cytoplasm</location>
    </subcellularLocation>
</comment>
<dbReference type="PANTHER" id="PTHR33202">
    <property type="entry name" value="ZINC UPTAKE REGULATION PROTEIN"/>
    <property type="match status" value="1"/>
</dbReference>
<dbReference type="PANTHER" id="PTHR33202:SF6">
    <property type="entry name" value="ZINC UPTAKE REGULATION PROTEIN"/>
    <property type="match status" value="1"/>
</dbReference>
<proteinExistence type="inferred from homology"/>